<evidence type="ECO:0000313" key="3">
    <source>
        <dbReference type="EMBL" id="RID94108.1"/>
    </source>
</evidence>
<sequence>MKNQNDDFSMSYKLKWMWYYFTKTKKGQFEARHFIQVFLLITFGSLLLDLIIGYICHIK</sequence>
<dbReference type="EMBL" id="QWKU01000001">
    <property type="protein sequence ID" value="RID94108.1"/>
    <property type="molecule type" value="Genomic_DNA"/>
</dbReference>
<protein>
    <submittedName>
        <fullName evidence="2">Uncharacterized protein</fullName>
    </submittedName>
</protein>
<dbReference type="RefSeq" id="WP_022513391.1">
    <property type="nucleotide sequence ID" value="NZ_CP017037.1"/>
</dbReference>
<reference evidence="2" key="2">
    <citation type="submission" date="2016-08" db="EMBL/GenBank/DDBJ databases">
        <authorList>
            <person name="Seilhamer J.J."/>
        </authorList>
    </citation>
    <scope>NUCLEOTIDE SEQUENCE [LARGE SCALE GENOMIC DNA]</scope>
    <source>
        <strain evidence="2">F0677</strain>
    </source>
</reference>
<proteinExistence type="predicted"/>
<evidence type="ECO:0000313" key="2">
    <source>
        <dbReference type="EMBL" id="AOH38928.1"/>
    </source>
</evidence>
<evidence type="ECO:0000256" key="1">
    <source>
        <dbReference type="SAM" id="Phobius"/>
    </source>
</evidence>
<dbReference type="STRING" id="39950.BCB69_02425"/>
<name>A0A1B3WD82_9FIRM</name>
<keyword evidence="1" id="KW-1133">Transmembrane helix</keyword>
<dbReference type="KEGG" id="dpn:BCB69_02425"/>
<dbReference type="Proteomes" id="UP000266262">
    <property type="component" value="Unassembled WGS sequence"/>
</dbReference>
<gene>
    <name evidence="2" type="ORF">BCB69_02425</name>
    <name evidence="3" type="ORF">DX915_00770</name>
</gene>
<keyword evidence="1" id="KW-0472">Membrane</keyword>
<keyword evidence="1" id="KW-0812">Transmembrane</keyword>
<keyword evidence="5" id="KW-1185">Reference proteome</keyword>
<evidence type="ECO:0000313" key="5">
    <source>
        <dbReference type="Proteomes" id="UP000266262"/>
    </source>
</evidence>
<accession>A0A1B3WD82</accession>
<feature type="transmembrane region" description="Helical" evidence="1">
    <location>
        <begin position="34"/>
        <end position="56"/>
    </location>
</feature>
<organism evidence="2 4">
    <name type="scientific">Dialister pneumosintes</name>
    <dbReference type="NCBI Taxonomy" id="39950"/>
    <lineage>
        <taxon>Bacteria</taxon>
        <taxon>Bacillati</taxon>
        <taxon>Bacillota</taxon>
        <taxon>Negativicutes</taxon>
        <taxon>Veillonellales</taxon>
        <taxon>Veillonellaceae</taxon>
        <taxon>Dialister</taxon>
    </lineage>
</organism>
<reference evidence="3 5" key="3">
    <citation type="submission" date="2018-08" db="EMBL/GenBank/DDBJ databases">
        <title>Draft genome sequence of Dialister pneumosintes KCOM 1685.</title>
        <authorList>
            <person name="Kook J.-K."/>
            <person name="Park S.-N."/>
            <person name="Lim Y.K."/>
        </authorList>
    </citation>
    <scope>NUCLEOTIDE SEQUENCE [LARGE SCALE GENOMIC DNA]</scope>
    <source>
        <strain evidence="3 5">KCOM 1685</strain>
    </source>
</reference>
<evidence type="ECO:0000313" key="4">
    <source>
        <dbReference type="Proteomes" id="UP000094757"/>
    </source>
</evidence>
<dbReference type="Proteomes" id="UP000094757">
    <property type="component" value="Chromosome"/>
</dbReference>
<reference evidence="4" key="1">
    <citation type="submission" date="2016-08" db="EMBL/GenBank/DDBJ databases">
        <authorList>
            <person name="Holder M.E."/>
            <person name="Ajami N.J."/>
            <person name="Petrosino J.F."/>
        </authorList>
    </citation>
    <scope>NUCLEOTIDE SEQUENCE [LARGE SCALE GENOMIC DNA]</scope>
    <source>
        <strain evidence="4">F0677</strain>
    </source>
</reference>
<dbReference type="AlphaFoldDB" id="A0A1B3WD82"/>
<dbReference type="EMBL" id="CP017037">
    <property type="protein sequence ID" value="AOH38928.1"/>
    <property type="molecule type" value="Genomic_DNA"/>
</dbReference>